<organism evidence="1 2">
    <name type="scientific">Pseudidiomarina aestuarii</name>
    <dbReference type="NCBI Taxonomy" id="624146"/>
    <lineage>
        <taxon>Bacteria</taxon>
        <taxon>Pseudomonadati</taxon>
        <taxon>Pseudomonadota</taxon>
        <taxon>Gammaproteobacteria</taxon>
        <taxon>Alteromonadales</taxon>
        <taxon>Idiomarinaceae</taxon>
        <taxon>Pseudidiomarina</taxon>
    </lineage>
</organism>
<evidence type="ECO:0000313" key="2">
    <source>
        <dbReference type="Proteomes" id="UP000241514"/>
    </source>
</evidence>
<accession>A0A6N4DH64</accession>
<proteinExistence type="predicted"/>
<dbReference type="EMBL" id="PYVG01000028">
    <property type="protein sequence ID" value="PTB88924.1"/>
    <property type="molecule type" value="Genomic_DNA"/>
</dbReference>
<dbReference type="Proteomes" id="UP000241514">
    <property type="component" value="Unassembled WGS sequence"/>
</dbReference>
<evidence type="ECO:0000313" key="1">
    <source>
        <dbReference type="EMBL" id="PTB88924.1"/>
    </source>
</evidence>
<name>A0A6N4DH64_9GAMM</name>
<comment type="caution">
    <text evidence="1">The sequence shown here is derived from an EMBL/GenBank/DDBJ whole genome shotgun (WGS) entry which is preliminary data.</text>
</comment>
<sequence>MNLEQVVCSFHDLDENLTIYVKAPWSFSSDAIVEVEPVDGLVPPHAKHLGFEYFLEVFIARDFLEGWIGSLGIRPTNRELTERLIRYAANDA</sequence>
<protein>
    <submittedName>
        <fullName evidence="1">Uncharacterized protein</fullName>
    </submittedName>
</protein>
<reference evidence="1 2" key="1">
    <citation type="submission" date="2018-03" db="EMBL/GenBank/DDBJ databases">
        <title>Cross-interface Injection: A General Nanoliter Liquid Handling Method Applied to Single Cells Genome Amplification Automated Nanoliter Liquid Handling Applied to Single Cell Multiple Displacement Amplification.</title>
        <authorList>
            <person name="Yun J."/>
            <person name="Xu P."/>
            <person name="Xu J."/>
            <person name="Dai X."/>
            <person name="Wang Y."/>
            <person name="Zheng X."/>
            <person name="Cao C."/>
            <person name="Yi Q."/>
            <person name="Zhu Y."/>
            <person name="Wang L."/>
            <person name="Dong Z."/>
            <person name="Huang Y."/>
            <person name="Huang L."/>
            <person name="Du W."/>
        </authorList>
    </citation>
    <scope>NUCLEOTIDE SEQUENCE [LARGE SCALE GENOMIC DNA]</scope>
    <source>
        <strain evidence="1 2">A9-4</strain>
    </source>
</reference>
<dbReference type="AlphaFoldDB" id="A0A6N4DH64"/>
<gene>
    <name evidence="1" type="ORF">C9928_05210</name>
</gene>